<dbReference type="PANTHER" id="PTHR10015">
    <property type="entry name" value="HEAT SHOCK TRANSCRIPTION FACTOR"/>
    <property type="match status" value="1"/>
</dbReference>
<feature type="compositionally biased region" description="Polar residues" evidence="8">
    <location>
        <begin position="305"/>
        <end position="319"/>
    </location>
</feature>
<evidence type="ECO:0000256" key="4">
    <source>
        <dbReference type="ARBA" id="ARBA00023125"/>
    </source>
</evidence>
<evidence type="ECO:0000313" key="10">
    <source>
        <dbReference type="Proteomes" id="UP000887577"/>
    </source>
</evidence>
<keyword evidence="6" id="KW-0539">Nucleus</keyword>
<proteinExistence type="inferred from homology"/>
<evidence type="ECO:0000256" key="8">
    <source>
        <dbReference type="SAM" id="MobiDB-lite"/>
    </source>
</evidence>
<dbReference type="SMART" id="SM00415">
    <property type="entry name" value="HSF"/>
    <property type="match status" value="1"/>
</dbReference>
<feature type="region of interest" description="Disordered" evidence="8">
    <location>
        <begin position="409"/>
        <end position="438"/>
    </location>
</feature>
<dbReference type="PRINTS" id="PR00056">
    <property type="entry name" value="HSFDOMAIN"/>
</dbReference>
<evidence type="ECO:0000256" key="6">
    <source>
        <dbReference type="ARBA" id="ARBA00023242"/>
    </source>
</evidence>
<dbReference type="GO" id="GO:0005634">
    <property type="term" value="C:nucleus"/>
    <property type="evidence" value="ECO:0007669"/>
    <property type="project" value="UniProtKB-SubCell"/>
</dbReference>
<feature type="compositionally biased region" description="Acidic residues" evidence="8">
    <location>
        <begin position="415"/>
        <end position="438"/>
    </location>
</feature>
<dbReference type="InterPro" id="IPR000232">
    <property type="entry name" value="HSF_DNA-bd"/>
</dbReference>
<evidence type="ECO:0000313" key="11">
    <source>
        <dbReference type="WBParaSite" id="PSU_v2.g3141.t1"/>
    </source>
</evidence>
<keyword evidence="5" id="KW-0804">Transcription</keyword>
<reference evidence="11" key="1">
    <citation type="submission" date="2022-11" db="UniProtKB">
        <authorList>
            <consortium name="WormBaseParasite"/>
        </authorList>
    </citation>
    <scope>IDENTIFICATION</scope>
</reference>
<evidence type="ECO:0000256" key="1">
    <source>
        <dbReference type="ARBA" id="ARBA00004123"/>
    </source>
</evidence>
<dbReference type="InterPro" id="IPR036388">
    <property type="entry name" value="WH-like_DNA-bd_sf"/>
</dbReference>
<protein>
    <submittedName>
        <fullName evidence="11">HSF-type DNA-binding domain-containing protein</fullName>
    </submittedName>
</protein>
<accession>A0A914YQT0</accession>
<evidence type="ECO:0000256" key="7">
    <source>
        <dbReference type="RuleBase" id="RU004020"/>
    </source>
</evidence>
<keyword evidence="4" id="KW-0238">DNA-binding</keyword>
<dbReference type="GO" id="GO:0003700">
    <property type="term" value="F:DNA-binding transcription factor activity"/>
    <property type="evidence" value="ECO:0007669"/>
    <property type="project" value="InterPro"/>
</dbReference>
<dbReference type="PROSITE" id="PS00434">
    <property type="entry name" value="HSF_DOMAIN"/>
    <property type="match status" value="1"/>
</dbReference>
<dbReference type="Gene3D" id="1.10.10.10">
    <property type="entry name" value="Winged helix-like DNA-binding domain superfamily/Winged helix DNA-binding domain"/>
    <property type="match status" value="1"/>
</dbReference>
<feature type="region of interest" description="Disordered" evidence="8">
    <location>
        <begin position="299"/>
        <end position="319"/>
    </location>
</feature>
<organism evidence="10 11">
    <name type="scientific">Panagrolaimus superbus</name>
    <dbReference type="NCBI Taxonomy" id="310955"/>
    <lineage>
        <taxon>Eukaryota</taxon>
        <taxon>Metazoa</taxon>
        <taxon>Ecdysozoa</taxon>
        <taxon>Nematoda</taxon>
        <taxon>Chromadorea</taxon>
        <taxon>Rhabditida</taxon>
        <taxon>Tylenchina</taxon>
        <taxon>Panagrolaimomorpha</taxon>
        <taxon>Panagrolaimoidea</taxon>
        <taxon>Panagrolaimidae</taxon>
        <taxon>Panagrolaimus</taxon>
    </lineage>
</organism>
<comment type="subcellular location">
    <subcellularLocation>
        <location evidence="1">Nucleus</location>
    </subcellularLocation>
</comment>
<dbReference type="InterPro" id="IPR036390">
    <property type="entry name" value="WH_DNA-bd_sf"/>
</dbReference>
<dbReference type="Proteomes" id="UP000887577">
    <property type="component" value="Unplaced"/>
</dbReference>
<dbReference type="Pfam" id="PF00447">
    <property type="entry name" value="HSF_DNA-bind"/>
    <property type="match status" value="1"/>
</dbReference>
<evidence type="ECO:0000259" key="9">
    <source>
        <dbReference type="PROSITE" id="PS00434"/>
    </source>
</evidence>
<dbReference type="WBParaSite" id="PSU_v2.g3141.t1">
    <property type="protein sequence ID" value="PSU_v2.g3141.t1"/>
    <property type="gene ID" value="PSU_v2.g3141"/>
</dbReference>
<sequence length="467" mass="54232">MNAHFPEDVHVPWMSAEAIKTLPVFLVKLIRMLEDRNLDEFICWDRSGTSFHILDAPRFCDNVLPHYFKHRNLNSFVRQLNFYGFRKLAAADRATLTQIESPSDDLHFMHPKFIRGRSTLMYGIKRQTNPTKKLTAVAADKTVTTANTPLDGQFVSVPHQEWVDTNNKLTDLQGRHDELQFTVESMDKSQHLLFEEIRILREMCKKQSDCFNKLMSYLVTMMNPAKRVHRRPRHYDPYVDNSEENFAITTRNGGDMLALIQKEFQEGLHISKQSIFDEGQKDVQFEYYEPAEFYNEQSFDPLHGQETSLPPTLEKQNNQQLALTRPKQTYHFLPQKPKTEIHVSPSRLNKIQPTSLMSEIEQHPSTSYVMSEEPYGYYEDAPLEFLEQRTPPAPGESPIYLSKVEPIIGNPQYDGEYDDGNEQYDDGENEHEQQAEDLDDMMDILEGVPFHLEGDGHEWAQNSMAHV</sequence>
<evidence type="ECO:0000256" key="2">
    <source>
        <dbReference type="ARBA" id="ARBA00006403"/>
    </source>
</evidence>
<evidence type="ECO:0000256" key="3">
    <source>
        <dbReference type="ARBA" id="ARBA00023015"/>
    </source>
</evidence>
<comment type="similarity">
    <text evidence="2 7">Belongs to the HSF family.</text>
</comment>
<dbReference type="PANTHER" id="PTHR10015:SF427">
    <property type="entry name" value="HEAT SHOCK FACTOR PROTEIN"/>
    <property type="match status" value="1"/>
</dbReference>
<name>A0A914YQT0_9BILA</name>
<feature type="domain" description="HSF-type DNA-binding" evidence="9">
    <location>
        <begin position="64"/>
        <end position="88"/>
    </location>
</feature>
<keyword evidence="3" id="KW-0805">Transcription regulation</keyword>
<dbReference type="GO" id="GO:0043565">
    <property type="term" value="F:sequence-specific DNA binding"/>
    <property type="evidence" value="ECO:0007669"/>
    <property type="project" value="InterPro"/>
</dbReference>
<keyword evidence="10" id="KW-1185">Reference proteome</keyword>
<dbReference type="FunFam" id="1.10.10.10:FF:000027">
    <property type="entry name" value="Heat shock transcription factor 1"/>
    <property type="match status" value="1"/>
</dbReference>
<dbReference type="SUPFAM" id="SSF46785">
    <property type="entry name" value="Winged helix' DNA-binding domain"/>
    <property type="match status" value="1"/>
</dbReference>
<dbReference type="AlphaFoldDB" id="A0A914YQT0"/>
<evidence type="ECO:0000256" key="5">
    <source>
        <dbReference type="ARBA" id="ARBA00023163"/>
    </source>
</evidence>